<comment type="caution">
    <text evidence="2">The sequence shown here is derived from an EMBL/GenBank/DDBJ whole genome shotgun (WGS) entry which is preliminary data.</text>
</comment>
<dbReference type="AlphaFoldDB" id="A0A7W8N7N2"/>
<accession>A0A7W8N7N2</accession>
<gene>
    <name evidence="2" type="ORF">HDF10_004245</name>
</gene>
<dbReference type="EMBL" id="JACHDZ010000011">
    <property type="protein sequence ID" value="MBB5346235.1"/>
    <property type="molecule type" value="Genomic_DNA"/>
</dbReference>
<organism evidence="2 3">
    <name type="scientific">Tunturiibacter lichenicola</name>
    <dbReference type="NCBI Taxonomy" id="2051959"/>
    <lineage>
        <taxon>Bacteria</taxon>
        <taxon>Pseudomonadati</taxon>
        <taxon>Acidobacteriota</taxon>
        <taxon>Terriglobia</taxon>
        <taxon>Terriglobales</taxon>
        <taxon>Acidobacteriaceae</taxon>
        <taxon>Tunturiibacter</taxon>
    </lineage>
</organism>
<evidence type="ECO:0000313" key="3">
    <source>
        <dbReference type="Proteomes" id="UP000569092"/>
    </source>
</evidence>
<protein>
    <submittedName>
        <fullName evidence="2">Uncharacterized protein</fullName>
    </submittedName>
</protein>
<dbReference type="Proteomes" id="UP000569092">
    <property type="component" value="Unassembled WGS sequence"/>
</dbReference>
<sequence>MGEIDKINELPEPDELPAKEDSAEYEAGFQAGKAGEPSDGKTVDWHRGWADAQE</sequence>
<feature type="compositionally biased region" description="Basic and acidic residues" evidence="1">
    <location>
        <begin position="36"/>
        <end position="54"/>
    </location>
</feature>
<feature type="region of interest" description="Disordered" evidence="1">
    <location>
        <begin position="1"/>
        <end position="54"/>
    </location>
</feature>
<name>A0A7W8N7N2_9BACT</name>
<proteinExistence type="predicted"/>
<reference evidence="2 3" key="1">
    <citation type="submission" date="2020-08" db="EMBL/GenBank/DDBJ databases">
        <title>Genomic Encyclopedia of Type Strains, Phase IV (KMG-V): Genome sequencing to study the core and pangenomes of soil and plant-associated prokaryotes.</title>
        <authorList>
            <person name="Whitman W."/>
        </authorList>
    </citation>
    <scope>NUCLEOTIDE SEQUENCE [LARGE SCALE GENOMIC DNA]</scope>
    <source>
        <strain evidence="2 3">M8US30</strain>
    </source>
</reference>
<evidence type="ECO:0000313" key="2">
    <source>
        <dbReference type="EMBL" id="MBB5346235.1"/>
    </source>
</evidence>
<evidence type="ECO:0000256" key="1">
    <source>
        <dbReference type="SAM" id="MobiDB-lite"/>
    </source>
</evidence>